<dbReference type="AlphaFoldDB" id="W9KKB0"/>
<evidence type="ECO:0000256" key="4">
    <source>
        <dbReference type="ARBA" id="ARBA00024778"/>
    </source>
</evidence>
<name>W9KKB0_FUSOX</name>
<keyword evidence="3" id="KW-0539">Nucleus</keyword>
<dbReference type="PANTHER" id="PTHR13383">
    <property type="entry name" value="RIBONUCLEASE H2 SUBUNIT B"/>
    <property type="match status" value="1"/>
</dbReference>
<feature type="compositionally biased region" description="Basic and acidic residues" evidence="6">
    <location>
        <begin position="428"/>
        <end position="454"/>
    </location>
</feature>
<dbReference type="InterPro" id="IPR040456">
    <property type="entry name" value="RNase_H2_suB"/>
</dbReference>
<evidence type="ECO:0000256" key="3">
    <source>
        <dbReference type="ARBA" id="ARBA00023242"/>
    </source>
</evidence>
<dbReference type="GO" id="GO:0005654">
    <property type="term" value="C:nucleoplasm"/>
    <property type="evidence" value="ECO:0007669"/>
    <property type="project" value="TreeGrafter"/>
</dbReference>
<feature type="compositionally biased region" description="Low complexity" evidence="6">
    <location>
        <begin position="294"/>
        <end position="335"/>
    </location>
</feature>
<dbReference type="PANTHER" id="PTHR13383:SF11">
    <property type="entry name" value="RIBONUCLEASE H2 SUBUNIT B"/>
    <property type="match status" value="1"/>
</dbReference>
<evidence type="ECO:0000256" key="2">
    <source>
        <dbReference type="ARBA" id="ARBA00019062"/>
    </source>
</evidence>
<feature type="region of interest" description="Disordered" evidence="6">
    <location>
        <begin position="421"/>
        <end position="470"/>
    </location>
</feature>
<dbReference type="InterPro" id="IPR019024">
    <property type="entry name" value="RNase_H2_suB_wHTH"/>
</dbReference>
<proteinExistence type="predicted"/>
<dbReference type="Gene3D" id="2.20.25.530">
    <property type="match status" value="1"/>
</dbReference>
<reference evidence="9" key="2">
    <citation type="submission" date="2012-06" db="EMBL/GenBank/DDBJ databases">
        <title>Annotation of the Genome Sequence of Fusarium oxysporum Fo47.</title>
        <authorList>
            <consortium name="The Broad Institute Genomics Platform"/>
            <person name="Ma L.-J."/>
            <person name="Corby-Kistler H."/>
            <person name="Broz K."/>
            <person name="Gale L.R."/>
            <person name="Jonkers W."/>
            <person name="O'Donnell K."/>
            <person name="Ploetz R."/>
            <person name="Steinberg C."/>
            <person name="Schwartz D.C."/>
            <person name="VanEtten H."/>
            <person name="Zhou S."/>
            <person name="Young S.K."/>
            <person name="Zeng Q."/>
            <person name="Gargeya S."/>
            <person name="Fitzgerald M."/>
            <person name="Abouelleil A."/>
            <person name="Alvarado L."/>
            <person name="Chapman S.B."/>
            <person name="Gainer-Dewar J."/>
            <person name="Goldberg J."/>
            <person name="Griggs A."/>
            <person name="Gujja S."/>
            <person name="Hansen M."/>
            <person name="Howarth C."/>
            <person name="Imamovic A."/>
            <person name="Ireland A."/>
            <person name="Larimer J."/>
            <person name="McCowan C."/>
            <person name="Murphy C."/>
            <person name="Pearson M."/>
            <person name="Poon T.W."/>
            <person name="Priest M."/>
            <person name="Roberts A."/>
            <person name="Saif S."/>
            <person name="Shea T."/>
            <person name="Sykes S."/>
            <person name="Wortman J."/>
            <person name="Nusbaum C."/>
            <person name="Birren B."/>
        </authorList>
    </citation>
    <scope>NUCLEOTIDE SEQUENCE</scope>
    <source>
        <strain evidence="9">Fo47</strain>
    </source>
</reference>
<dbReference type="Proteomes" id="UP000030766">
    <property type="component" value="Unassembled WGS sequence"/>
</dbReference>
<gene>
    <name evidence="9" type="ORF">FOZG_07359</name>
</gene>
<dbReference type="VEuPathDB" id="FungiDB:FOZG_07359"/>
<comment type="subcellular location">
    <subcellularLocation>
        <location evidence="1">Nucleus</location>
    </subcellularLocation>
</comment>
<evidence type="ECO:0000256" key="6">
    <source>
        <dbReference type="SAM" id="MobiDB-lite"/>
    </source>
</evidence>
<evidence type="ECO:0000256" key="1">
    <source>
        <dbReference type="ARBA" id="ARBA00004123"/>
    </source>
</evidence>
<evidence type="ECO:0000313" key="9">
    <source>
        <dbReference type="EMBL" id="EWZ42430.1"/>
    </source>
</evidence>
<dbReference type="InterPro" id="IPR041195">
    <property type="entry name" value="Rnh202_N"/>
</dbReference>
<accession>W9KKB0</accession>
<dbReference type="Pfam" id="PF17745">
    <property type="entry name" value="Ydr279_N"/>
    <property type="match status" value="1"/>
</dbReference>
<feature type="domain" description="Ribonuclease H2 subunit B wHTH" evidence="7">
    <location>
        <begin position="176"/>
        <end position="378"/>
    </location>
</feature>
<dbReference type="HOGENOM" id="CLU_057573_0_0_1"/>
<dbReference type="Gene3D" id="1.10.20.120">
    <property type="match status" value="1"/>
</dbReference>
<organism evidence="9">
    <name type="scientific">Fusarium oxysporum Fo47</name>
    <dbReference type="NCBI Taxonomy" id="660027"/>
    <lineage>
        <taxon>Eukaryota</taxon>
        <taxon>Fungi</taxon>
        <taxon>Dikarya</taxon>
        <taxon>Ascomycota</taxon>
        <taxon>Pezizomycotina</taxon>
        <taxon>Sordariomycetes</taxon>
        <taxon>Hypocreomycetidae</taxon>
        <taxon>Hypocreales</taxon>
        <taxon>Nectriaceae</taxon>
        <taxon>Fusarium</taxon>
        <taxon>Fusarium oxysporum species complex</taxon>
    </lineage>
</organism>
<sequence>MSIISFSFSTRPHNCLWRASTHLSWYIFSFGFYKRVALRIFIFLFNYFPYNLAMARTRSTKAAAADTKASEPKSTSSKFSLSSRVENPSKIFILPSKATPEARIVTLPNPRHGRPARYLVCPETGIYEFTKVAIPNTTPRSWLIETSSDSSTDSVKKTGVSMGQDLFLATSIDPLFLVLPALTETQSKSSEGKRLFLSSDDYFDKLPQGSSHLSEIVRCDKTRKLIESRMAEVCDTVEAGDENMFRINESKLVKVVLDKAKRMREGGLAPSMEENFVKKALEAPILVQKRETTEITTTRTESQASNSESADSQSTAATTETEVSETSTAATSLTAETTTENIVSAIEASPEIINLQRLRIAFNFICSGYIAPSLTAQLEDMLKRETIVDFSPLDEYLAKLSKLRAEAMAAHSIDYSRKRGLDEEEDEAFVKKRKMEEEKKKKSLESRGVRDLRKVNTKGMKKMSDFFKKK</sequence>
<evidence type="ECO:0000256" key="5">
    <source>
        <dbReference type="ARBA" id="ARBA00033464"/>
    </source>
</evidence>
<dbReference type="GO" id="GO:0006401">
    <property type="term" value="P:RNA catabolic process"/>
    <property type="evidence" value="ECO:0007669"/>
    <property type="project" value="TreeGrafter"/>
</dbReference>
<reference evidence="9" key="1">
    <citation type="submission" date="2011-06" db="EMBL/GenBank/DDBJ databases">
        <title>The Genome Sequence of Fusarium oxysporum Fo47.</title>
        <authorList>
            <consortium name="The Broad Institute Genome Sequencing Platform"/>
            <person name="Ma L.-J."/>
            <person name="Gale L.R."/>
            <person name="Schwartz D.C."/>
            <person name="Zhou S."/>
            <person name="Corby-Kistler H."/>
            <person name="Young S.K."/>
            <person name="Zeng Q."/>
            <person name="Gargeya S."/>
            <person name="Fitzgerald M."/>
            <person name="Haas B."/>
            <person name="Abouelleil A."/>
            <person name="Alvarado L."/>
            <person name="Arachchi H.M."/>
            <person name="Berlin A."/>
            <person name="Brown A."/>
            <person name="Chapman S.B."/>
            <person name="Chen Z."/>
            <person name="Dunbar C."/>
            <person name="Freedman E."/>
            <person name="Gearin G."/>
            <person name="Gellesch M."/>
            <person name="Goldberg J."/>
            <person name="Griggs A."/>
            <person name="Gujja S."/>
            <person name="Heiman D."/>
            <person name="Howarth C."/>
            <person name="Larson L."/>
            <person name="Lui A."/>
            <person name="MacDonald P.J.P."/>
            <person name="Mehta T."/>
            <person name="Montmayeur A."/>
            <person name="Murphy C."/>
            <person name="Neiman D."/>
            <person name="Pearson M."/>
            <person name="Priest M."/>
            <person name="Roberts A."/>
            <person name="Saif S."/>
            <person name="Shea T."/>
            <person name="Shenoy N."/>
            <person name="Sisk P."/>
            <person name="Stolte C."/>
            <person name="Sykes S."/>
            <person name="Wortman J."/>
            <person name="Nusbaum C."/>
            <person name="Birren B."/>
        </authorList>
    </citation>
    <scope>NUCLEOTIDE SEQUENCE [LARGE SCALE GENOMIC DNA]</scope>
    <source>
        <strain evidence="9">Fo47</strain>
    </source>
</reference>
<evidence type="ECO:0000259" key="8">
    <source>
        <dbReference type="Pfam" id="PF17745"/>
    </source>
</evidence>
<dbReference type="CDD" id="cd09270">
    <property type="entry name" value="RNase_H2-B"/>
    <property type="match status" value="1"/>
</dbReference>
<protein>
    <recommendedName>
        <fullName evidence="2">Ribonuclease H2 subunit B</fullName>
    </recommendedName>
    <alternativeName>
        <fullName evidence="5">Ribonuclease HI subunit B</fullName>
    </alternativeName>
</protein>
<feature type="region of interest" description="Disordered" evidence="6">
    <location>
        <begin position="291"/>
        <end position="335"/>
    </location>
</feature>
<dbReference type="GO" id="GO:0032299">
    <property type="term" value="C:ribonuclease H2 complex"/>
    <property type="evidence" value="ECO:0007669"/>
    <property type="project" value="InterPro"/>
</dbReference>
<evidence type="ECO:0000259" key="7">
    <source>
        <dbReference type="Pfam" id="PF09468"/>
    </source>
</evidence>
<comment type="function">
    <text evidence="4">Non catalytic subunit of RNase H2, an endonuclease that specifically degrades the RNA of RNA:DNA hybrids. Participates in DNA replication, possibly by mediating the removal of lagging-strand Okazaki fragment RNA primers during DNA replication. Mediates the excision of single ribonucleotides from DNA:RNA duplexes.</text>
</comment>
<dbReference type="Pfam" id="PF09468">
    <property type="entry name" value="RNase_H2-Ydr279"/>
    <property type="match status" value="1"/>
</dbReference>
<dbReference type="EMBL" id="JH717899">
    <property type="protein sequence ID" value="EWZ42430.1"/>
    <property type="molecule type" value="Genomic_DNA"/>
</dbReference>
<feature type="domain" description="Rnh202 triple barrel" evidence="8">
    <location>
        <begin position="93"/>
        <end position="173"/>
    </location>
</feature>